<feature type="repeat" description="WD" evidence="1">
    <location>
        <begin position="257"/>
        <end position="285"/>
    </location>
</feature>
<dbReference type="SUPFAM" id="SSF50998">
    <property type="entry name" value="Quinoprotein alcohol dehydrogenase-like"/>
    <property type="match status" value="1"/>
</dbReference>
<dbReference type="PROSITE" id="PS50294">
    <property type="entry name" value="WD_REPEATS_REGION"/>
    <property type="match status" value="1"/>
</dbReference>
<evidence type="ECO:0000313" key="3">
    <source>
        <dbReference type="Proteomes" id="UP001272242"/>
    </source>
</evidence>
<dbReference type="Pfam" id="PF00400">
    <property type="entry name" value="WD40"/>
    <property type="match status" value="4"/>
</dbReference>
<dbReference type="RefSeq" id="WP_320688958.1">
    <property type="nucleotide sequence ID" value="NZ_JAXBLV010000220.1"/>
</dbReference>
<organism evidence="2 3">
    <name type="scientific">Gemmata algarum</name>
    <dbReference type="NCBI Taxonomy" id="2975278"/>
    <lineage>
        <taxon>Bacteria</taxon>
        <taxon>Pseudomonadati</taxon>
        <taxon>Planctomycetota</taxon>
        <taxon>Planctomycetia</taxon>
        <taxon>Gemmatales</taxon>
        <taxon>Gemmataceae</taxon>
        <taxon>Gemmata</taxon>
    </lineage>
</organism>
<dbReference type="Gene3D" id="2.130.10.10">
    <property type="entry name" value="YVTN repeat-like/Quinoprotein amine dehydrogenase"/>
    <property type="match status" value="3"/>
</dbReference>
<evidence type="ECO:0000256" key="1">
    <source>
        <dbReference type="PROSITE-ProRule" id="PRU00221"/>
    </source>
</evidence>
<sequence length="285" mass="30388">MLIWKGHSRPVDALAFAPDGNALALSGYYLACKLIDPITGARLWTAETNSAVGLSLAFVPDGVLCRPSGLAVLDRNTGGEIRRFGDRCQSFAPAPDGRTVFVAGTRNDRVSRYDLNTGTAGAEVELESGAVNRLAVSPDGKWLAAVGCKRFYLLEADTLEERASESHRALSSGTFALALSPDGRFLVYSAGREMFVREVPECREIAGVQLAAKPFMDAAFSPDGRSLLTASKEGAVRVYSTTSWELEKSFDWGIGPLRAVAVSPDGTRAAAAGDAGRVVVWDLEV</sequence>
<proteinExistence type="predicted"/>
<dbReference type="PANTHER" id="PTHR19879:SF9">
    <property type="entry name" value="TRANSCRIPTION INITIATION FACTOR TFIID SUBUNIT 5"/>
    <property type="match status" value="1"/>
</dbReference>
<dbReference type="InterPro" id="IPR015943">
    <property type="entry name" value="WD40/YVTN_repeat-like_dom_sf"/>
</dbReference>
<protein>
    <submittedName>
        <fullName evidence="2">WD40 repeat domain-containing protein</fullName>
    </submittedName>
</protein>
<dbReference type="PANTHER" id="PTHR19879">
    <property type="entry name" value="TRANSCRIPTION INITIATION FACTOR TFIID"/>
    <property type="match status" value="1"/>
</dbReference>
<dbReference type="SMART" id="SM00320">
    <property type="entry name" value="WD40"/>
    <property type="match status" value="4"/>
</dbReference>
<comment type="caution">
    <text evidence="2">The sequence shown here is derived from an EMBL/GenBank/DDBJ whole genome shotgun (WGS) entry which is preliminary data.</text>
</comment>
<dbReference type="PROSITE" id="PS50082">
    <property type="entry name" value="WD_REPEATS_2"/>
    <property type="match status" value="1"/>
</dbReference>
<keyword evidence="1" id="KW-0853">WD repeat</keyword>
<accession>A0ABU5F9Y3</accession>
<dbReference type="Proteomes" id="UP001272242">
    <property type="component" value="Unassembled WGS sequence"/>
</dbReference>
<name>A0ABU5F9Y3_9BACT</name>
<evidence type="ECO:0000313" key="2">
    <source>
        <dbReference type="EMBL" id="MDY3562649.1"/>
    </source>
</evidence>
<keyword evidence="3" id="KW-1185">Reference proteome</keyword>
<dbReference type="InterPro" id="IPR011047">
    <property type="entry name" value="Quinoprotein_ADH-like_sf"/>
</dbReference>
<reference evidence="3" key="1">
    <citation type="journal article" date="2023" name="Mar. Drugs">
        <title>Gemmata algarum, a Novel Planctomycete Isolated from an Algal Mat, Displays Antimicrobial Activity.</title>
        <authorList>
            <person name="Kumar G."/>
            <person name="Kallscheuer N."/>
            <person name="Kashif M."/>
            <person name="Ahamad S."/>
            <person name="Jagadeeshwari U."/>
            <person name="Pannikurungottu S."/>
            <person name="Haufschild T."/>
            <person name="Kabuu M."/>
            <person name="Sasikala C."/>
            <person name="Jogler C."/>
            <person name="Ramana C."/>
        </authorList>
    </citation>
    <scope>NUCLEOTIDE SEQUENCE [LARGE SCALE GENOMIC DNA]</scope>
    <source>
        <strain evidence="3">JC673</strain>
    </source>
</reference>
<gene>
    <name evidence="2" type="ORF">R5W23_004123</name>
</gene>
<dbReference type="EMBL" id="JAXBLV010000220">
    <property type="protein sequence ID" value="MDY3562649.1"/>
    <property type="molecule type" value="Genomic_DNA"/>
</dbReference>
<dbReference type="InterPro" id="IPR001680">
    <property type="entry name" value="WD40_rpt"/>
</dbReference>